<dbReference type="Pfam" id="PF00089">
    <property type="entry name" value="Trypsin"/>
    <property type="match status" value="1"/>
</dbReference>
<evidence type="ECO:0000256" key="4">
    <source>
        <dbReference type="ARBA" id="ARBA00023180"/>
    </source>
</evidence>
<dbReference type="PROSITE" id="PS50240">
    <property type="entry name" value="TRYPSIN_DOM"/>
    <property type="match status" value="1"/>
</dbReference>
<dbReference type="InterPro" id="IPR009003">
    <property type="entry name" value="Peptidase_S1_PA"/>
</dbReference>
<reference evidence="7" key="1">
    <citation type="submission" date="2020-06" db="EMBL/GenBank/DDBJ databases">
        <authorList>
            <consortium name="Plant Systems Biology data submission"/>
        </authorList>
    </citation>
    <scope>NUCLEOTIDE SEQUENCE</scope>
    <source>
        <strain evidence="7">D6</strain>
    </source>
</reference>
<dbReference type="OrthoDB" id="120597at2759"/>
<feature type="signal peptide" evidence="5">
    <location>
        <begin position="1"/>
        <end position="27"/>
    </location>
</feature>
<keyword evidence="5" id="KW-0732">Signal</keyword>
<keyword evidence="8" id="KW-1185">Reference proteome</keyword>
<dbReference type="InterPro" id="IPR001314">
    <property type="entry name" value="Peptidase_S1A"/>
</dbReference>
<dbReference type="InterPro" id="IPR050430">
    <property type="entry name" value="Peptidase_S1"/>
</dbReference>
<dbReference type="PANTHER" id="PTHR24276">
    <property type="entry name" value="POLYSERASE-RELATED"/>
    <property type="match status" value="1"/>
</dbReference>
<keyword evidence="2" id="KW-0843">Virulence</keyword>
<dbReference type="EMBL" id="CAICTM010002245">
    <property type="protein sequence ID" value="CAB9528520.1"/>
    <property type="molecule type" value="Genomic_DNA"/>
</dbReference>
<name>A0A9N8HXL8_9STRA</name>
<evidence type="ECO:0000313" key="7">
    <source>
        <dbReference type="EMBL" id="CAB9528520.1"/>
    </source>
</evidence>
<protein>
    <submittedName>
        <fullName evidence="7">Vitamin K-dependent protein C</fullName>
    </submittedName>
</protein>
<dbReference type="InterPro" id="IPR043504">
    <property type="entry name" value="Peptidase_S1_PA_chymotrypsin"/>
</dbReference>
<evidence type="ECO:0000256" key="2">
    <source>
        <dbReference type="ARBA" id="ARBA00023026"/>
    </source>
</evidence>
<feature type="chain" id="PRO_5040190908" evidence="5">
    <location>
        <begin position="28"/>
        <end position="313"/>
    </location>
</feature>
<dbReference type="AlphaFoldDB" id="A0A9N8HXL8"/>
<gene>
    <name evidence="7" type="ORF">SEMRO_2247_G320620.1</name>
</gene>
<dbReference type="Gene3D" id="2.40.10.10">
    <property type="entry name" value="Trypsin-like serine proteases"/>
    <property type="match status" value="1"/>
</dbReference>
<comment type="similarity">
    <text evidence="1">Belongs to the peptidase S1 family.</text>
</comment>
<dbReference type="Proteomes" id="UP001153069">
    <property type="component" value="Unassembled WGS sequence"/>
</dbReference>
<proteinExistence type="inferred from homology"/>
<evidence type="ECO:0000256" key="5">
    <source>
        <dbReference type="SAM" id="SignalP"/>
    </source>
</evidence>
<evidence type="ECO:0000259" key="6">
    <source>
        <dbReference type="PROSITE" id="PS50240"/>
    </source>
</evidence>
<evidence type="ECO:0000313" key="8">
    <source>
        <dbReference type="Proteomes" id="UP001153069"/>
    </source>
</evidence>
<dbReference type="PANTHER" id="PTHR24276:SF98">
    <property type="entry name" value="FI18310P1-RELATED"/>
    <property type="match status" value="1"/>
</dbReference>
<feature type="domain" description="Peptidase S1" evidence="6">
    <location>
        <begin position="55"/>
        <end position="274"/>
    </location>
</feature>
<dbReference type="InterPro" id="IPR001254">
    <property type="entry name" value="Trypsin_dom"/>
</dbReference>
<dbReference type="GO" id="GO:0006508">
    <property type="term" value="P:proteolysis"/>
    <property type="evidence" value="ECO:0007669"/>
    <property type="project" value="InterPro"/>
</dbReference>
<dbReference type="SUPFAM" id="SSF50494">
    <property type="entry name" value="Trypsin-like serine proteases"/>
    <property type="match status" value="1"/>
</dbReference>
<evidence type="ECO:0000256" key="1">
    <source>
        <dbReference type="ARBA" id="ARBA00007664"/>
    </source>
</evidence>
<dbReference type="PROSITE" id="PS00135">
    <property type="entry name" value="TRYPSIN_SER"/>
    <property type="match status" value="1"/>
</dbReference>
<dbReference type="CDD" id="cd00190">
    <property type="entry name" value="Tryp_SPc"/>
    <property type="match status" value="1"/>
</dbReference>
<accession>A0A9N8HXL8</accession>
<dbReference type="InterPro" id="IPR033116">
    <property type="entry name" value="TRYPSIN_SER"/>
</dbReference>
<evidence type="ECO:0000256" key="3">
    <source>
        <dbReference type="ARBA" id="ARBA00023157"/>
    </source>
</evidence>
<dbReference type="GO" id="GO:0004252">
    <property type="term" value="F:serine-type endopeptidase activity"/>
    <property type="evidence" value="ECO:0007669"/>
    <property type="project" value="InterPro"/>
</dbReference>
<organism evidence="7 8">
    <name type="scientific">Seminavis robusta</name>
    <dbReference type="NCBI Taxonomy" id="568900"/>
    <lineage>
        <taxon>Eukaryota</taxon>
        <taxon>Sar</taxon>
        <taxon>Stramenopiles</taxon>
        <taxon>Ochrophyta</taxon>
        <taxon>Bacillariophyta</taxon>
        <taxon>Bacillariophyceae</taxon>
        <taxon>Bacillariophycidae</taxon>
        <taxon>Naviculales</taxon>
        <taxon>Naviculaceae</taxon>
        <taxon>Seminavis</taxon>
    </lineage>
</organism>
<sequence>MTFLLTSQMSRIILLLILLMEITSAGGKSNVRKAQQEEAFDNVEDQGPVAPEQGIRGGFPVQRPIPWFVSFVGDVVCGGVLIHEDMVLTTAHCVDGFQYPERVRIGSLFRNRGGEVRRVRQGRTHPRWNGIIEEGYDIALLKLNSPVNSSYTPATVNSFGNVPRRLERLFTVGHGQQETGGAPPDRLQGLLYTYVEDCEPRLPAGVYNPTWFLCANANPSRGTCPGDSGGPVVVNGTNILVGVNSFSPGDCNRQQVDVYSRVSTYYDWIIAEVCTLAATPPTTGCPPGCLFAPPQLFTQGFQAMRSFFGLEQP</sequence>
<keyword evidence="4" id="KW-0325">Glycoprotein</keyword>
<dbReference type="PRINTS" id="PR00722">
    <property type="entry name" value="CHYMOTRYPSIN"/>
</dbReference>
<comment type="caution">
    <text evidence="7">The sequence shown here is derived from an EMBL/GenBank/DDBJ whole genome shotgun (WGS) entry which is preliminary data.</text>
</comment>
<keyword evidence="3" id="KW-1015">Disulfide bond</keyword>
<dbReference type="SMART" id="SM00020">
    <property type="entry name" value="Tryp_SPc"/>
    <property type="match status" value="1"/>
</dbReference>